<dbReference type="KEGG" id="cpip:CJF12_09360"/>
<dbReference type="EMBL" id="JPRJ01000026">
    <property type="protein sequence ID" value="KFF24383.1"/>
    <property type="molecule type" value="Genomic_DNA"/>
</dbReference>
<gene>
    <name evidence="1" type="ORF">IQ37_13345</name>
</gene>
<protein>
    <recommendedName>
        <fullName evidence="3">Outer membrane protein beta-barrel domain-containing protein</fullName>
    </recommendedName>
</protein>
<dbReference type="Proteomes" id="UP000028709">
    <property type="component" value="Unassembled WGS sequence"/>
</dbReference>
<accession>A0A086B619</accession>
<keyword evidence="2" id="KW-1185">Reference proteome</keyword>
<proteinExistence type="predicted"/>
<evidence type="ECO:0008006" key="3">
    <source>
        <dbReference type="Google" id="ProtNLM"/>
    </source>
</evidence>
<dbReference type="STRING" id="558152.IQ37_13345"/>
<comment type="caution">
    <text evidence="1">The sequence shown here is derived from an EMBL/GenBank/DDBJ whole genome shotgun (WGS) entry which is preliminary data.</text>
</comment>
<name>A0A086B619_9FLAO</name>
<evidence type="ECO:0000313" key="2">
    <source>
        <dbReference type="Proteomes" id="UP000028709"/>
    </source>
</evidence>
<sequence>MLELAVANASMAQDSRWDKLTSAKTAVWLTPSYRFNINKDPEVIDFIDVMAVARLTSNSENVDLSDYLDIGGKLQWIHNKISLSGEVIYRYLTKKPEAVLKNHTFRTAFNFGYKINDIITFQATFGSNFDGNSTTYTDPSKIFAVGGFNFGFGNMFKKNN</sequence>
<evidence type="ECO:0000313" key="1">
    <source>
        <dbReference type="EMBL" id="KFF24383.1"/>
    </source>
</evidence>
<reference evidence="1 2" key="1">
    <citation type="submission" date="2014-07" db="EMBL/GenBank/DDBJ databases">
        <title>Genome of Chryseobacterium piperi CTM.</title>
        <authorList>
            <person name="Pipes S.E."/>
            <person name="Stropko S.J."/>
            <person name="Newman J.D."/>
        </authorList>
    </citation>
    <scope>NUCLEOTIDE SEQUENCE [LARGE SCALE GENOMIC DNA]</scope>
    <source>
        <strain evidence="1 2">CTM</strain>
    </source>
</reference>
<dbReference type="RefSeq" id="WP_034685848.1">
    <property type="nucleotide sequence ID" value="NZ_CP023049.2"/>
</dbReference>
<organism evidence="1 2">
    <name type="scientific">Chryseobacterium piperi</name>
    <dbReference type="NCBI Taxonomy" id="558152"/>
    <lineage>
        <taxon>Bacteria</taxon>
        <taxon>Pseudomonadati</taxon>
        <taxon>Bacteroidota</taxon>
        <taxon>Flavobacteriia</taxon>
        <taxon>Flavobacteriales</taxon>
        <taxon>Weeksellaceae</taxon>
        <taxon>Chryseobacterium group</taxon>
        <taxon>Chryseobacterium</taxon>
    </lineage>
</organism>
<dbReference type="AlphaFoldDB" id="A0A086B619"/>
<dbReference type="OrthoDB" id="623250at2"/>